<dbReference type="AlphaFoldDB" id="A0A6P6HK18"/>
<gene>
    <name evidence="3" type="primary">LOC112857054</name>
</gene>
<dbReference type="KEGG" id="pcoo:112857054"/>
<reference evidence="3" key="1">
    <citation type="submission" date="2025-08" db="UniProtKB">
        <authorList>
            <consortium name="RefSeq"/>
        </authorList>
    </citation>
    <scope>IDENTIFICATION</scope>
    <source>
        <tissue evidence="3">Blood</tissue>
    </source>
</reference>
<proteinExistence type="predicted"/>
<dbReference type="Proteomes" id="UP000515131">
    <property type="component" value="Unplaced"/>
</dbReference>
<feature type="compositionally biased region" description="Pro residues" evidence="1">
    <location>
        <begin position="198"/>
        <end position="207"/>
    </location>
</feature>
<feature type="compositionally biased region" description="Low complexity" evidence="1">
    <location>
        <begin position="145"/>
        <end position="157"/>
    </location>
</feature>
<dbReference type="RefSeq" id="XP_025776125.1">
    <property type="nucleotide sequence ID" value="XM_025920340.1"/>
</dbReference>
<name>A0A6P6HK18_PUMCO</name>
<sequence>MAKKRMKVCFIKQVTSGDRSSVDAEDGQGLPGPRHTRIPRTAPGERCGRLRGPGEPRPGVPTPLSHRGEGWGRLSGPQSSGVTWPSVLGSYANPWGPEGRGAAPCRCHLRHRSRSSRAWWAGQGRRSVPGWGRDPPGGGGPGPPQRQRQQRVFRLGRTVLRPAAWTLGPQGSPARPGKTTQLRRKRAGDQRGAYSPAPLAPAAPPQPAAAAAPRAHGCSAKGPWDPTRASRRRLQGAGESRREASWEM</sequence>
<accession>A0A6P6HK18</accession>
<evidence type="ECO:0000313" key="2">
    <source>
        <dbReference type="Proteomes" id="UP000515131"/>
    </source>
</evidence>
<feature type="region of interest" description="Disordered" evidence="1">
    <location>
        <begin position="112"/>
        <end position="248"/>
    </location>
</feature>
<organism evidence="2 3">
    <name type="scientific">Puma concolor</name>
    <name type="common">Mountain lion</name>
    <name type="synonym">Felis concolor</name>
    <dbReference type="NCBI Taxonomy" id="9696"/>
    <lineage>
        <taxon>Eukaryota</taxon>
        <taxon>Metazoa</taxon>
        <taxon>Chordata</taxon>
        <taxon>Craniata</taxon>
        <taxon>Vertebrata</taxon>
        <taxon>Euteleostomi</taxon>
        <taxon>Mammalia</taxon>
        <taxon>Eutheria</taxon>
        <taxon>Laurasiatheria</taxon>
        <taxon>Carnivora</taxon>
        <taxon>Feliformia</taxon>
        <taxon>Felidae</taxon>
        <taxon>Felinae</taxon>
        <taxon>Puma</taxon>
    </lineage>
</organism>
<feature type="region of interest" description="Disordered" evidence="1">
    <location>
        <begin position="15"/>
        <end position="81"/>
    </location>
</feature>
<feature type="compositionally biased region" description="Basic and acidic residues" evidence="1">
    <location>
        <begin position="239"/>
        <end position="248"/>
    </location>
</feature>
<dbReference type="GeneID" id="112857054"/>
<protein>
    <submittedName>
        <fullName evidence="3">Uncharacterized protein</fullName>
    </submittedName>
</protein>
<evidence type="ECO:0000313" key="3">
    <source>
        <dbReference type="RefSeq" id="XP_025776125.1"/>
    </source>
</evidence>
<evidence type="ECO:0000256" key="1">
    <source>
        <dbReference type="SAM" id="MobiDB-lite"/>
    </source>
</evidence>
<keyword evidence="2" id="KW-1185">Reference proteome</keyword>